<evidence type="ECO:0000259" key="4">
    <source>
        <dbReference type="SMART" id="SM00822"/>
    </source>
</evidence>
<comment type="similarity">
    <text evidence="1 3">Belongs to the short-chain dehydrogenases/reductases (SDR) family.</text>
</comment>
<protein>
    <submittedName>
        <fullName evidence="5">Short chain dehydrogenase family protein</fullName>
    </submittedName>
</protein>
<evidence type="ECO:0000256" key="2">
    <source>
        <dbReference type="ARBA" id="ARBA00023002"/>
    </source>
</evidence>
<proteinExistence type="inferred from homology"/>
<sequence>MFINRITKQVHQGMKAIFITGAAQGIGLAIARLFAEKGWLVGLYDINENLCKDHLRDPLLQRAVAGFCDVTDSDSVAAALAAFTDASGGKLDVLVNNAGVLSAGDFSEMSSSNINAMIAVNIGGLTTVSHQAFPYLRDTEDAVMLNLCSASSIHGIPWLGVYSASKFYVDGLTQALAIEWQDHDIHVTCLKPPPINTAMGHQLDSRHTKKMPINMQVEQVADEAFAAIIERKPHRILGRNTKAWYVVNGLLPASLRSRLTRYITGA</sequence>
<dbReference type="PRINTS" id="PR00081">
    <property type="entry name" value="GDHRDH"/>
</dbReference>
<accession>Q8RTU4</accession>
<dbReference type="PANTHER" id="PTHR43669">
    <property type="entry name" value="5-KETO-D-GLUCONATE 5-REDUCTASE"/>
    <property type="match status" value="1"/>
</dbReference>
<dbReference type="NCBIfam" id="NF006123">
    <property type="entry name" value="PRK08267.1"/>
    <property type="match status" value="1"/>
</dbReference>
<organism evidence="5">
    <name type="scientific">uncultured marine proteobacterium</name>
    <dbReference type="NCBI Taxonomy" id="482892"/>
    <lineage>
        <taxon>Bacteria</taxon>
        <taxon>Pseudomonadati</taxon>
        <taxon>Pseudomonadota</taxon>
        <taxon>environmental samples</taxon>
    </lineage>
</organism>
<reference evidence="5" key="1">
    <citation type="journal article" date="2002" name="Nature">
        <title>Unsuspected diversity among marine aerobic anoxygenic phototrophs.</title>
        <authorList>
            <person name="Beja O."/>
            <person name="Suzuki M.T."/>
            <person name="Heidelberg J.F."/>
            <person name="Nelson W.C."/>
            <person name="Preston C.M."/>
            <person name="Hamada T."/>
            <person name="Eisen J.A."/>
            <person name="Fraser C.M."/>
            <person name="DeLong E.F."/>
        </authorList>
    </citation>
    <scope>NUCLEOTIDE SEQUENCE</scope>
</reference>
<evidence type="ECO:0000313" key="5">
    <source>
        <dbReference type="EMBL" id="AAL76382.1"/>
    </source>
</evidence>
<name>Q8RTU4_9PROT</name>
<dbReference type="PROSITE" id="PS00061">
    <property type="entry name" value="ADH_SHORT"/>
    <property type="match status" value="1"/>
</dbReference>
<dbReference type="EMBL" id="AE008919">
    <property type="protein sequence ID" value="AAL76382.1"/>
    <property type="molecule type" value="Genomic_DNA"/>
</dbReference>
<dbReference type="GO" id="GO:0016491">
    <property type="term" value="F:oxidoreductase activity"/>
    <property type="evidence" value="ECO:0007669"/>
    <property type="project" value="UniProtKB-KW"/>
</dbReference>
<dbReference type="Pfam" id="PF00106">
    <property type="entry name" value="adh_short"/>
    <property type="match status" value="1"/>
</dbReference>
<dbReference type="PANTHER" id="PTHR43669:SF3">
    <property type="entry name" value="ALCOHOL DEHYDROGENASE, PUTATIVE (AFU_ORTHOLOGUE AFUA_3G03445)-RELATED"/>
    <property type="match status" value="1"/>
</dbReference>
<evidence type="ECO:0000256" key="3">
    <source>
        <dbReference type="RuleBase" id="RU000363"/>
    </source>
</evidence>
<dbReference type="InterPro" id="IPR036291">
    <property type="entry name" value="NAD(P)-bd_dom_sf"/>
</dbReference>
<feature type="domain" description="Ketoreductase" evidence="4">
    <location>
        <begin position="15"/>
        <end position="183"/>
    </location>
</feature>
<dbReference type="Gene3D" id="3.40.50.720">
    <property type="entry name" value="NAD(P)-binding Rossmann-like Domain"/>
    <property type="match status" value="1"/>
</dbReference>
<dbReference type="InterPro" id="IPR057326">
    <property type="entry name" value="KR_dom"/>
</dbReference>
<dbReference type="SMART" id="SM00822">
    <property type="entry name" value="PKS_KR"/>
    <property type="match status" value="1"/>
</dbReference>
<dbReference type="AlphaFoldDB" id="Q8RTU4"/>
<keyword evidence="2" id="KW-0560">Oxidoreductase</keyword>
<evidence type="ECO:0000256" key="1">
    <source>
        <dbReference type="ARBA" id="ARBA00006484"/>
    </source>
</evidence>
<dbReference type="PRINTS" id="PR00080">
    <property type="entry name" value="SDRFAMILY"/>
</dbReference>
<gene>
    <name evidence="5" type="ORF">MBMO_EBAC000-65D09.38</name>
</gene>
<dbReference type="SUPFAM" id="SSF51735">
    <property type="entry name" value="NAD(P)-binding Rossmann-fold domains"/>
    <property type="match status" value="1"/>
</dbReference>
<dbReference type="InterPro" id="IPR020904">
    <property type="entry name" value="Sc_DH/Rdtase_CS"/>
</dbReference>
<dbReference type="InterPro" id="IPR002347">
    <property type="entry name" value="SDR_fam"/>
</dbReference>